<dbReference type="AlphaFoldDB" id="A0A2T0PZ51"/>
<comment type="caution">
    <text evidence="2">The sequence shown here is derived from an EMBL/GenBank/DDBJ whole genome shotgun (WGS) entry which is preliminary data.</text>
</comment>
<reference evidence="2 3" key="1">
    <citation type="submission" date="2018-03" db="EMBL/GenBank/DDBJ databases">
        <title>Genomic Encyclopedia of Archaeal and Bacterial Type Strains, Phase II (KMG-II): from individual species to whole genera.</title>
        <authorList>
            <person name="Goeker M."/>
        </authorList>
    </citation>
    <scope>NUCLEOTIDE SEQUENCE [LARGE SCALE GENOMIC DNA]</scope>
    <source>
        <strain evidence="2 3">DSM 45601</strain>
    </source>
</reference>
<dbReference type="EMBL" id="PVZC01000007">
    <property type="protein sequence ID" value="PRX96802.1"/>
    <property type="molecule type" value="Genomic_DNA"/>
</dbReference>
<evidence type="ECO:0000313" key="2">
    <source>
        <dbReference type="EMBL" id="PRX96802.1"/>
    </source>
</evidence>
<organism evidence="2 3">
    <name type="scientific">Allonocardiopsis opalescens</name>
    <dbReference type="NCBI Taxonomy" id="1144618"/>
    <lineage>
        <taxon>Bacteria</taxon>
        <taxon>Bacillati</taxon>
        <taxon>Actinomycetota</taxon>
        <taxon>Actinomycetes</taxon>
        <taxon>Streptosporangiales</taxon>
        <taxon>Allonocardiopsis</taxon>
    </lineage>
</organism>
<proteinExistence type="predicted"/>
<accession>A0A2T0PZ51</accession>
<dbReference type="Pfam" id="PF24740">
    <property type="entry name" value="DUF7691"/>
    <property type="match status" value="1"/>
</dbReference>
<protein>
    <recommendedName>
        <fullName evidence="1">DUF7691 domain-containing protein</fullName>
    </recommendedName>
</protein>
<evidence type="ECO:0000259" key="1">
    <source>
        <dbReference type="Pfam" id="PF24740"/>
    </source>
</evidence>
<sequence>MSARRPAVMSRCYLPAMSLSMHLYLADIEQVGAAVGSRDEKLRRMIGGRFKRNLTADDDYFRSEIERGAPTRYESLRAVIDGGPFDPAWAFQYAYAYELICRFHGRFLDNNWFSPFRFAWLGQVDEQLQRIGLTAVTVSAFSYPGFPPPLPTPSDLPGCGEWRPDECRKALDQWEAVTPEQRAELPRDERAAIESCVEWMRAATAREGHGIIGFCY</sequence>
<name>A0A2T0PZ51_9ACTN</name>
<evidence type="ECO:0000313" key="3">
    <source>
        <dbReference type="Proteomes" id="UP000237846"/>
    </source>
</evidence>
<gene>
    <name evidence="2" type="ORF">CLV72_107325</name>
</gene>
<feature type="domain" description="DUF7691" evidence="1">
    <location>
        <begin position="17"/>
        <end position="216"/>
    </location>
</feature>
<dbReference type="InterPro" id="IPR056108">
    <property type="entry name" value="DUF7691"/>
</dbReference>
<keyword evidence="3" id="KW-1185">Reference proteome</keyword>
<dbReference type="Proteomes" id="UP000237846">
    <property type="component" value="Unassembled WGS sequence"/>
</dbReference>